<dbReference type="Pfam" id="PF12697">
    <property type="entry name" value="Abhydrolase_6"/>
    <property type="match status" value="1"/>
</dbReference>
<dbReference type="GO" id="GO:0016787">
    <property type="term" value="F:hydrolase activity"/>
    <property type="evidence" value="ECO:0007669"/>
    <property type="project" value="UniProtKB-KW"/>
</dbReference>
<sequence length="239" mass="27076">MKENIGIVLIHGAGLSNFIWSETMKHFKEPILPISFPNREVGDKANAKLLFVDYLNAAIEQIDNWAVDRFIIVAHSIGGCIGLKISDHYKERVLSFIAISAILPKNGKSFTSSFPMPQKFILPIILKLFGTKPPQKVIKEELCNGLEISQSKEVIERFSPESIKLYTTKIHYDSLPKNTLFIKLSNDKSVSQNMQNKMIENLNCKEVVELNSGHLLMLSKPKQLAEIINNYLNKTKIHL</sequence>
<dbReference type="Gene3D" id="3.40.50.1820">
    <property type="entry name" value="alpha/beta hydrolase"/>
    <property type="match status" value="1"/>
</dbReference>
<feature type="domain" description="AB hydrolase-1" evidence="1">
    <location>
        <begin position="7"/>
        <end position="226"/>
    </location>
</feature>
<gene>
    <name evidence="2" type="ORF">ACFSQJ_09895</name>
</gene>
<reference evidence="3" key="1">
    <citation type="journal article" date="2019" name="Int. J. Syst. Evol. Microbiol.">
        <title>The Global Catalogue of Microorganisms (GCM) 10K type strain sequencing project: providing services to taxonomists for standard genome sequencing and annotation.</title>
        <authorList>
            <consortium name="The Broad Institute Genomics Platform"/>
            <consortium name="The Broad Institute Genome Sequencing Center for Infectious Disease"/>
            <person name="Wu L."/>
            <person name="Ma J."/>
        </authorList>
    </citation>
    <scope>NUCLEOTIDE SEQUENCE [LARGE SCALE GENOMIC DNA]</scope>
    <source>
        <strain evidence="3">KCTC 52368</strain>
    </source>
</reference>
<dbReference type="RefSeq" id="WP_377766801.1">
    <property type="nucleotide sequence ID" value="NZ_JBHULB010000012.1"/>
</dbReference>
<evidence type="ECO:0000313" key="3">
    <source>
        <dbReference type="Proteomes" id="UP001597526"/>
    </source>
</evidence>
<dbReference type="InterPro" id="IPR000073">
    <property type="entry name" value="AB_hydrolase_1"/>
</dbReference>
<evidence type="ECO:0000259" key="1">
    <source>
        <dbReference type="Pfam" id="PF12697"/>
    </source>
</evidence>
<protein>
    <submittedName>
        <fullName evidence="2">Alpha/beta fold hydrolase</fullName>
    </submittedName>
</protein>
<comment type="caution">
    <text evidence="2">The sequence shown here is derived from an EMBL/GenBank/DDBJ whole genome shotgun (WGS) entry which is preliminary data.</text>
</comment>
<dbReference type="Proteomes" id="UP001597526">
    <property type="component" value="Unassembled WGS sequence"/>
</dbReference>
<name>A0ABW5MV59_9FLAO</name>
<proteinExistence type="predicted"/>
<dbReference type="PANTHER" id="PTHR37017:SF11">
    <property type="entry name" value="ESTERASE_LIPASE_THIOESTERASE DOMAIN-CONTAINING PROTEIN"/>
    <property type="match status" value="1"/>
</dbReference>
<keyword evidence="2" id="KW-0378">Hydrolase</keyword>
<organism evidence="2 3">
    <name type="scientific">Croceitalea marina</name>
    <dbReference type="NCBI Taxonomy" id="1775166"/>
    <lineage>
        <taxon>Bacteria</taxon>
        <taxon>Pseudomonadati</taxon>
        <taxon>Bacteroidota</taxon>
        <taxon>Flavobacteriia</taxon>
        <taxon>Flavobacteriales</taxon>
        <taxon>Flavobacteriaceae</taxon>
        <taxon>Croceitalea</taxon>
    </lineage>
</organism>
<keyword evidence="3" id="KW-1185">Reference proteome</keyword>
<dbReference type="PANTHER" id="PTHR37017">
    <property type="entry name" value="AB HYDROLASE-1 DOMAIN-CONTAINING PROTEIN-RELATED"/>
    <property type="match status" value="1"/>
</dbReference>
<accession>A0ABW5MV59</accession>
<dbReference type="SUPFAM" id="SSF53474">
    <property type="entry name" value="alpha/beta-Hydrolases"/>
    <property type="match status" value="1"/>
</dbReference>
<dbReference type="InterPro" id="IPR029058">
    <property type="entry name" value="AB_hydrolase_fold"/>
</dbReference>
<dbReference type="InterPro" id="IPR052897">
    <property type="entry name" value="Sec-Metab_Biosynth_Hydrolase"/>
</dbReference>
<dbReference type="EMBL" id="JBHULB010000012">
    <property type="protein sequence ID" value="MFD2587242.1"/>
    <property type="molecule type" value="Genomic_DNA"/>
</dbReference>
<evidence type="ECO:0000313" key="2">
    <source>
        <dbReference type="EMBL" id="MFD2587242.1"/>
    </source>
</evidence>